<dbReference type="Pfam" id="PF06676">
    <property type="entry name" value="DUF1178"/>
    <property type="match status" value="1"/>
</dbReference>
<proteinExistence type="predicted"/>
<dbReference type="PIRSF" id="PIRSF032131">
    <property type="entry name" value="UCP032131"/>
    <property type="match status" value="1"/>
</dbReference>
<sequence length="163" mass="18157">MIKYQLICDKSHEFEGWFGDAAFESQQEAGLLTCPVCGSADVRRALMAPNLASPKTRKTDLAEQQPSAQPEPQPQAPQQASAALPPAAARKRQELMSKMRALQTKIREECRDVGNDFANEARKIHYGEVEPEGIYGQATAEEREALDEEGIEIMDMPWLPKDN</sequence>
<feature type="compositionally biased region" description="Low complexity" evidence="1">
    <location>
        <begin position="76"/>
        <end position="88"/>
    </location>
</feature>
<dbReference type="InterPro" id="IPR009562">
    <property type="entry name" value="DUF1178"/>
</dbReference>
<name>E0XS89_9PROT</name>
<organism evidence="2">
    <name type="scientific">uncultured alpha proteobacterium HF0070_17D04</name>
    <dbReference type="NCBI Taxonomy" id="710805"/>
    <lineage>
        <taxon>Bacteria</taxon>
        <taxon>Pseudomonadati</taxon>
        <taxon>Pseudomonadota</taxon>
        <taxon>Alphaproteobacteria</taxon>
        <taxon>environmental samples</taxon>
    </lineage>
</organism>
<protein>
    <submittedName>
        <fullName evidence="2">Uncharacterized protein conserved in bacteria</fullName>
    </submittedName>
</protein>
<dbReference type="EMBL" id="GU474859">
    <property type="protein sequence ID" value="ADI17280.1"/>
    <property type="molecule type" value="Genomic_DNA"/>
</dbReference>
<feature type="region of interest" description="Disordered" evidence="1">
    <location>
        <begin position="49"/>
        <end position="93"/>
    </location>
</feature>
<dbReference type="AlphaFoldDB" id="E0XS89"/>
<evidence type="ECO:0000313" key="2">
    <source>
        <dbReference type="EMBL" id="ADI17280.1"/>
    </source>
</evidence>
<reference evidence="2" key="1">
    <citation type="journal article" date="2011" name="Environ. Microbiol.">
        <title>Time-series analyses of Monterey Bay coastal microbial picoplankton using a 'genome proxy' microarray.</title>
        <authorList>
            <person name="Rich V.I."/>
            <person name="Pham V.D."/>
            <person name="Eppley J."/>
            <person name="Shi Y."/>
            <person name="DeLong E.F."/>
        </authorList>
    </citation>
    <scope>NUCLEOTIDE SEQUENCE</scope>
</reference>
<accession>E0XS89</accession>
<evidence type="ECO:0000256" key="1">
    <source>
        <dbReference type="SAM" id="MobiDB-lite"/>
    </source>
</evidence>